<gene>
    <name evidence="7" type="primary">rny</name>
    <name evidence="11" type="ORF">CTDIVETGP_0262</name>
</gene>
<dbReference type="InterPro" id="IPR006674">
    <property type="entry name" value="HD_domain"/>
</dbReference>
<dbReference type="GO" id="GO:0005886">
    <property type="term" value="C:plasma membrane"/>
    <property type="evidence" value="ECO:0007669"/>
    <property type="project" value="UniProtKB-SubCell"/>
</dbReference>
<dbReference type="Pfam" id="PF12072">
    <property type="entry name" value="RNase_Y_N"/>
    <property type="match status" value="1"/>
</dbReference>
<dbReference type="NCBIfam" id="TIGR00277">
    <property type="entry name" value="HDIG"/>
    <property type="match status" value="1"/>
</dbReference>
<dbReference type="PROSITE" id="PS50084">
    <property type="entry name" value="KH_TYPE_1"/>
    <property type="match status" value="1"/>
</dbReference>
<dbReference type="EMBL" id="CBXI010000003">
    <property type="protein sequence ID" value="CDL90192.1"/>
    <property type="molecule type" value="Genomic_DNA"/>
</dbReference>
<dbReference type="InterPro" id="IPR006675">
    <property type="entry name" value="HDIG_dom"/>
</dbReference>
<keyword evidence="1 7" id="KW-0540">Nuclease</keyword>
<organism evidence="11 12">
    <name type="scientific">Clostridium tyrobutyricum DIVETGP</name>
    <dbReference type="NCBI Taxonomy" id="1408889"/>
    <lineage>
        <taxon>Bacteria</taxon>
        <taxon>Bacillati</taxon>
        <taxon>Bacillota</taxon>
        <taxon>Clostridia</taxon>
        <taxon>Eubacteriales</taxon>
        <taxon>Clostridiaceae</taxon>
        <taxon>Clostridium</taxon>
    </lineage>
</organism>
<dbReference type="EC" id="3.1.-.-" evidence="7 8"/>
<evidence type="ECO:0000313" key="12">
    <source>
        <dbReference type="Proteomes" id="UP000019482"/>
    </source>
</evidence>
<dbReference type="GeneID" id="29418060"/>
<dbReference type="FunFam" id="1.10.3210.10:FF:000003">
    <property type="entry name" value="Ribonuclease Y"/>
    <property type="match status" value="1"/>
</dbReference>
<keyword evidence="4 7" id="KW-0694">RNA-binding</keyword>
<dbReference type="Gene3D" id="3.30.1370.10">
    <property type="entry name" value="K Homology domain, type 1"/>
    <property type="match status" value="1"/>
</dbReference>
<keyword evidence="7" id="KW-0472">Membrane</keyword>
<dbReference type="SUPFAM" id="SSF109604">
    <property type="entry name" value="HD-domain/PDEase-like"/>
    <property type="match status" value="1"/>
</dbReference>
<keyword evidence="7" id="KW-0812">Transmembrane</keyword>
<dbReference type="InterPro" id="IPR022711">
    <property type="entry name" value="RNase_Y_N"/>
</dbReference>
<evidence type="ECO:0000313" key="11">
    <source>
        <dbReference type="EMBL" id="CDL90192.1"/>
    </source>
</evidence>
<accession>W6NE00</accession>
<dbReference type="SMART" id="SM00471">
    <property type="entry name" value="HDc"/>
    <property type="match status" value="1"/>
</dbReference>
<keyword evidence="2 7" id="KW-0255">Endonuclease</keyword>
<dbReference type="InterPro" id="IPR036612">
    <property type="entry name" value="KH_dom_type_1_sf"/>
</dbReference>
<dbReference type="InterPro" id="IPR017705">
    <property type="entry name" value="Ribonuclease_Y"/>
</dbReference>
<evidence type="ECO:0000256" key="6">
    <source>
        <dbReference type="ARBA" id="ARBA00073072"/>
    </source>
</evidence>
<comment type="subcellular location">
    <subcellularLocation>
        <location evidence="7">Cell membrane</location>
        <topology evidence="7">Single-pass membrane protein</topology>
    </subcellularLocation>
</comment>
<dbReference type="GO" id="GO:0006402">
    <property type="term" value="P:mRNA catabolic process"/>
    <property type="evidence" value="ECO:0007669"/>
    <property type="project" value="UniProtKB-UniRule"/>
</dbReference>
<keyword evidence="3 7" id="KW-0378">Hydrolase</keyword>
<evidence type="ECO:0000256" key="3">
    <source>
        <dbReference type="ARBA" id="ARBA00022801"/>
    </source>
</evidence>
<feature type="transmembrane region" description="Helical" evidence="7">
    <location>
        <begin position="6"/>
        <end position="26"/>
    </location>
</feature>
<dbReference type="PANTHER" id="PTHR12826">
    <property type="entry name" value="RIBONUCLEASE Y"/>
    <property type="match status" value="1"/>
</dbReference>
<dbReference type="InterPro" id="IPR004087">
    <property type="entry name" value="KH_dom"/>
</dbReference>
<dbReference type="CDD" id="cd00077">
    <property type="entry name" value="HDc"/>
    <property type="match status" value="1"/>
</dbReference>
<dbReference type="GO" id="GO:0016787">
    <property type="term" value="F:hydrolase activity"/>
    <property type="evidence" value="ECO:0007669"/>
    <property type="project" value="UniProtKB-KW"/>
</dbReference>
<evidence type="ECO:0000256" key="8">
    <source>
        <dbReference type="NCBIfam" id="TIGR03319"/>
    </source>
</evidence>
<dbReference type="FunFam" id="3.30.1370.10:FF:000006">
    <property type="entry name" value="Ribonuclease Y"/>
    <property type="match status" value="1"/>
</dbReference>
<dbReference type="GO" id="GO:0004521">
    <property type="term" value="F:RNA endonuclease activity"/>
    <property type="evidence" value="ECO:0007669"/>
    <property type="project" value="UniProtKB-UniRule"/>
</dbReference>
<dbReference type="OrthoDB" id="9803205at2"/>
<feature type="coiled-coil region" evidence="9">
    <location>
        <begin position="38"/>
        <end position="119"/>
    </location>
</feature>
<keyword evidence="12" id="KW-1185">Reference proteome</keyword>
<dbReference type="HAMAP" id="MF_00335">
    <property type="entry name" value="RNase_Y"/>
    <property type="match status" value="1"/>
</dbReference>
<dbReference type="Proteomes" id="UP000019482">
    <property type="component" value="Unassembled WGS sequence"/>
</dbReference>
<reference evidence="11 12" key="1">
    <citation type="journal article" date="2015" name="Genome Announc.">
        <title>Draft Genome Sequence of Clostridium tyrobutyricum Strain DIVETGP, Isolated from Cow's Milk for Grana Padano Production.</title>
        <authorList>
            <person name="Soggiu A."/>
            <person name="Piras C."/>
            <person name="Gaiarsa S."/>
            <person name="Sassera D."/>
            <person name="Roncada P."/>
            <person name="Bendixen E."/>
            <person name="Brasca M."/>
            <person name="Bonizzi L."/>
        </authorList>
    </citation>
    <scope>NUCLEOTIDE SEQUENCE [LARGE SCALE GENOMIC DNA]</scope>
    <source>
        <strain evidence="11 12">DIVETGP</strain>
    </source>
</reference>
<feature type="domain" description="HD" evidence="10">
    <location>
        <begin position="330"/>
        <end position="423"/>
    </location>
</feature>
<keyword evidence="7" id="KW-1003">Cell membrane</keyword>
<comment type="caution">
    <text evidence="11">The sequence shown here is derived from an EMBL/GenBank/DDBJ whole genome shotgun (WGS) entry which is preliminary data.</text>
</comment>
<dbReference type="PANTHER" id="PTHR12826:SF15">
    <property type="entry name" value="RIBONUCLEASE Y"/>
    <property type="match status" value="1"/>
</dbReference>
<comment type="similarity">
    <text evidence="5 7">Belongs to the RNase Y family.</text>
</comment>
<dbReference type="SMART" id="SM00322">
    <property type="entry name" value="KH"/>
    <property type="match status" value="1"/>
</dbReference>
<dbReference type="Pfam" id="PF01966">
    <property type="entry name" value="HD"/>
    <property type="match status" value="1"/>
</dbReference>
<evidence type="ECO:0000256" key="1">
    <source>
        <dbReference type="ARBA" id="ARBA00022722"/>
    </source>
</evidence>
<evidence type="ECO:0000256" key="4">
    <source>
        <dbReference type="ARBA" id="ARBA00022884"/>
    </source>
</evidence>
<dbReference type="InterPro" id="IPR004088">
    <property type="entry name" value="KH_dom_type_1"/>
</dbReference>
<proteinExistence type="inferred from homology"/>
<evidence type="ECO:0000256" key="9">
    <source>
        <dbReference type="SAM" id="Coils"/>
    </source>
</evidence>
<evidence type="ECO:0000256" key="7">
    <source>
        <dbReference type="HAMAP-Rule" id="MF_00335"/>
    </source>
</evidence>
<protein>
    <recommendedName>
        <fullName evidence="6 7">Ribonuclease Y</fullName>
        <shortName evidence="7">RNase Y</shortName>
        <ecNumber evidence="7 8">3.1.-.-</ecNumber>
    </recommendedName>
</protein>
<dbReference type="Gene3D" id="1.10.3210.10">
    <property type="entry name" value="Hypothetical protein af1432"/>
    <property type="match status" value="1"/>
</dbReference>
<dbReference type="InterPro" id="IPR003607">
    <property type="entry name" value="HD/PDEase_dom"/>
</dbReference>
<name>W6NE00_CLOTY</name>
<evidence type="ECO:0000259" key="10">
    <source>
        <dbReference type="PROSITE" id="PS51831"/>
    </source>
</evidence>
<dbReference type="RefSeq" id="WP_017750589.1">
    <property type="nucleotide sequence ID" value="NZ_CBXI010000003.1"/>
</dbReference>
<dbReference type="PROSITE" id="PS51831">
    <property type="entry name" value="HD"/>
    <property type="match status" value="1"/>
</dbReference>
<evidence type="ECO:0000256" key="5">
    <source>
        <dbReference type="ARBA" id="ARBA00061537"/>
    </source>
</evidence>
<dbReference type="AlphaFoldDB" id="W6NE00"/>
<keyword evidence="7" id="KW-1133">Transmembrane helix</keyword>
<dbReference type="GO" id="GO:0003723">
    <property type="term" value="F:RNA binding"/>
    <property type="evidence" value="ECO:0007669"/>
    <property type="project" value="UniProtKB-UniRule"/>
</dbReference>
<keyword evidence="9" id="KW-0175">Coiled coil</keyword>
<dbReference type="NCBIfam" id="TIGR03319">
    <property type="entry name" value="RNase_Y"/>
    <property type="match status" value="1"/>
</dbReference>
<dbReference type="SUPFAM" id="SSF54791">
    <property type="entry name" value="Eukaryotic type KH-domain (KH-domain type I)"/>
    <property type="match status" value="1"/>
</dbReference>
<dbReference type="CDD" id="cd22431">
    <property type="entry name" value="KH-I_RNaseY"/>
    <property type="match status" value="1"/>
</dbReference>
<evidence type="ECO:0000256" key="2">
    <source>
        <dbReference type="ARBA" id="ARBA00022759"/>
    </source>
</evidence>
<sequence>MNSILIYEIIAGIVIAVIILAQFYTIKNKLSDIKSKTIEESNKLREESKKEAESKRKEIILEAKEEAHRLRNDVERESRDRRNEVQRLERRIIQREESLDKKNDMLEKRENALDRKQQEIGKMQSGIEDLYKKQNEELQRLSGLSSEDAKEILLEKVRKEIKHESAVMIKEIEAKAKEEADKKAREIITCAIQRCAADHVAETTVHVVTLPNDEMKGRIIGREGRNIRTLETLTGVDLIIDDTPEAVILSGFDPIRREIARIALEKLIIDGRIHPARIEEMVEKAKKELESDIKEEGEQASFETGVHGLHLEIIKLLGRLKYRTSYGQNVLKHSIEVSYLAGLMASEIGMDPTIAKRAGLLHDIGKAVDHEVEGPHAIIGADVAKKYHESPLIVNAIAAHHGDVEFQSLEAILVQAADAISAARPGARRETLEAYIKRLEKLEEIANTCEGVEKSYAIQAGRELRIMVKPEDIDDAGAVEMARNVVKRVEEELEYPGQIKVNVIRETRAVEYAK</sequence>
<dbReference type="Pfam" id="PF00013">
    <property type="entry name" value="KH_1"/>
    <property type="match status" value="1"/>
</dbReference>
<comment type="function">
    <text evidence="7">Endoribonuclease that initiates mRNA decay.</text>
</comment>